<feature type="transmembrane region" description="Helical" evidence="1">
    <location>
        <begin position="37"/>
        <end position="57"/>
    </location>
</feature>
<protein>
    <submittedName>
        <fullName evidence="2">Phytol kinase</fullName>
    </submittedName>
</protein>
<dbReference type="OrthoDB" id="8149352at2"/>
<dbReference type="STRING" id="571298.SAMN04488026_100614"/>
<name>A0A1G8MQ95_9RHOB</name>
<dbReference type="RefSeq" id="WP_093150330.1">
    <property type="nucleotide sequence ID" value="NZ_FNEK01000006.1"/>
</dbReference>
<gene>
    <name evidence="2" type="ORF">SAMN04488026_100614</name>
</gene>
<keyword evidence="3" id="KW-1185">Reference proteome</keyword>
<feature type="transmembrane region" description="Helical" evidence="1">
    <location>
        <begin position="99"/>
        <end position="115"/>
    </location>
</feature>
<evidence type="ECO:0000313" key="3">
    <source>
        <dbReference type="Proteomes" id="UP000199382"/>
    </source>
</evidence>
<reference evidence="2 3" key="1">
    <citation type="submission" date="2016-10" db="EMBL/GenBank/DDBJ databases">
        <authorList>
            <person name="de Groot N.N."/>
        </authorList>
    </citation>
    <scope>NUCLEOTIDE SEQUENCE [LARGE SCALE GENOMIC DNA]</scope>
    <source>
        <strain evidence="2 3">DSM 25294</strain>
    </source>
</reference>
<feature type="transmembrane region" description="Helical" evidence="1">
    <location>
        <begin position="388"/>
        <end position="407"/>
    </location>
</feature>
<dbReference type="PANTHER" id="PTHR31303:SF1">
    <property type="entry name" value="CTP-DEPENDENT DIACYLGLYCEROL KINASE 1"/>
    <property type="match status" value="1"/>
</dbReference>
<keyword evidence="1" id="KW-0812">Transmembrane</keyword>
<feature type="transmembrane region" description="Helical" evidence="1">
    <location>
        <begin position="304"/>
        <end position="321"/>
    </location>
</feature>
<keyword evidence="2" id="KW-0808">Transferase</keyword>
<feature type="transmembrane region" description="Helical" evidence="1">
    <location>
        <begin position="161"/>
        <end position="181"/>
    </location>
</feature>
<dbReference type="InterPro" id="IPR037997">
    <property type="entry name" value="Dgk1-like"/>
</dbReference>
<organism evidence="2 3">
    <name type="scientific">Aliiruegeria lutimaris</name>
    <dbReference type="NCBI Taxonomy" id="571298"/>
    <lineage>
        <taxon>Bacteria</taxon>
        <taxon>Pseudomonadati</taxon>
        <taxon>Pseudomonadota</taxon>
        <taxon>Alphaproteobacteria</taxon>
        <taxon>Rhodobacterales</taxon>
        <taxon>Roseobacteraceae</taxon>
        <taxon>Aliiruegeria</taxon>
    </lineage>
</organism>
<feature type="transmembrane region" description="Helical" evidence="1">
    <location>
        <begin position="187"/>
        <end position="205"/>
    </location>
</feature>
<feature type="transmembrane region" description="Helical" evidence="1">
    <location>
        <begin position="121"/>
        <end position="140"/>
    </location>
</feature>
<dbReference type="PANTHER" id="PTHR31303">
    <property type="entry name" value="CTP-DEPENDENT DIACYLGLYCEROL KINASE 1"/>
    <property type="match status" value="1"/>
</dbReference>
<feature type="transmembrane region" description="Helical" evidence="1">
    <location>
        <begin position="262"/>
        <end position="292"/>
    </location>
</feature>
<evidence type="ECO:0000256" key="1">
    <source>
        <dbReference type="SAM" id="Phobius"/>
    </source>
</evidence>
<accession>A0A1G8MQ95</accession>
<keyword evidence="1" id="KW-0472">Membrane</keyword>
<dbReference type="GO" id="GO:0004143">
    <property type="term" value="F:ATP-dependent diacylglycerol kinase activity"/>
    <property type="evidence" value="ECO:0007669"/>
    <property type="project" value="InterPro"/>
</dbReference>
<sequence>MALLGPILLAALSIAGLLGFMMLVRRRAEAACWSAELQRKIVHVVTGLFAICLPYVFSENWPVYLLLGLAVLAMAAMRLPALRSKGAGAALHSVERQSYGDFLIVAAVGLVLLLSQRDPLLYILPLAVLTLGDAAAALAGSAYGRRFIAVEDGQKSLEGSAVLFLVTVILSMTCLLLLSGISRENVVILAFLIATFSTFVEADSWRGFDNLFLPLAVLIILREHRTSSAEDLITLFATYLGALALFHATARRFGLPTQIARAYLAAIFLLLSVTATQNVVFCVLMLLLHLVAERKSPSASAHPELDAVAALAALSFGWLAAGNATGFNALDAFGASLAGICVGLTMLAMSGLGLGTRLAAFLGLGVAMPPVWNWLMDFNPAEKHWAPQAGLVMIASVALVGMATVTRPGVFYRYRMPRLGVLAVLLPALAYAISAATFEGGKL</sequence>
<keyword evidence="1" id="KW-1133">Transmembrane helix</keyword>
<feature type="transmembrane region" description="Helical" evidence="1">
    <location>
        <begin position="63"/>
        <end position="79"/>
    </location>
</feature>
<feature type="transmembrane region" description="Helical" evidence="1">
    <location>
        <begin position="232"/>
        <end position="250"/>
    </location>
</feature>
<evidence type="ECO:0000313" key="2">
    <source>
        <dbReference type="EMBL" id="SDI70036.1"/>
    </source>
</evidence>
<proteinExistence type="predicted"/>
<keyword evidence="2" id="KW-0418">Kinase</keyword>
<feature type="transmembrane region" description="Helical" evidence="1">
    <location>
        <begin position="333"/>
        <end position="351"/>
    </location>
</feature>
<feature type="transmembrane region" description="Helical" evidence="1">
    <location>
        <begin position="6"/>
        <end position="25"/>
    </location>
</feature>
<feature type="transmembrane region" description="Helical" evidence="1">
    <location>
        <begin position="419"/>
        <end position="438"/>
    </location>
</feature>
<dbReference type="Proteomes" id="UP000199382">
    <property type="component" value="Unassembled WGS sequence"/>
</dbReference>
<dbReference type="AlphaFoldDB" id="A0A1G8MQ95"/>
<dbReference type="EMBL" id="FNEK01000006">
    <property type="protein sequence ID" value="SDI70036.1"/>
    <property type="molecule type" value="Genomic_DNA"/>
</dbReference>